<dbReference type="InterPro" id="IPR019752">
    <property type="entry name" value="Pyrv/ketoisovalerate_OxRed_cat"/>
</dbReference>
<feature type="domain" description="Pyruvate/ketoisovalerate oxidoreductase catalytic" evidence="2">
    <location>
        <begin position="12"/>
        <end position="175"/>
    </location>
</feature>
<protein>
    <submittedName>
        <fullName evidence="3">2-oxoglutarate ferredoxin oxidoreductase, gamma subunit</fullName>
    </submittedName>
</protein>
<keyword evidence="1" id="KW-0560">Oxidoreductase</keyword>
<dbReference type="EMBL" id="FNID01000031">
    <property type="protein sequence ID" value="SDN76128.1"/>
    <property type="molecule type" value="Genomic_DNA"/>
</dbReference>
<organism evidence="3 4">
    <name type="scientific">Acetanaerobacterium elongatum</name>
    <dbReference type="NCBI Taxonomy" id="258515"/>
    <lineage>
        <taxon>Bacteria</taxon>
        <taxon>Bacillati</taxon>
        <taxon>Bacillota</taxon>
        <taxon>Clostridia</taxon>
        <taxon>Eubacteriales</taxon>
        <taxon>Oscillospiraceae</taxon>
        <taxon>Acetanaerobacterium</taxon>
    </lineage>
</organism>
<sequence length="177" mass="18817">MKTLNTILAGFGGQGILFAGKVMAYAGLIDEKEISWLPSYGPEMRGGTANCSICISDEPIGSPLVVNPNVLGVMNTPSYDKFIDSVEAGGVVVVDSTLISQKCNRTDITVYYIEATALADEKGFHGLANMIILGKLLKETRFASMDAVKKSLAKCVPPKKAQLIESNLAAIELGMSL</sequence>
<dbReference type="Pfam" id="PF01558">
    <property type="entry name" value="POR"/>
    <property type="match status" value="1"/>
</dbReference>
<dbReference type="InterPro" id="IPR052554">
    <property type="entry name" value="2-oxoglutarate_synth_KorC"/>
</dbReference>
<keyword evidence="4" id="KW-1185">Reference proteome</keyword>
<reference evidence="3 4" key="1">
    <citation type="submission" date="2016-10" db="EMBL/GenBank/DDBJ databases">
        <authorList>
            <person name="de Groot N.N."/>
        </authorList>
    </citation>
    <scope>NUCLEOTIDE SEQUENCE [LARGE SCALE GENOMIC DNA]</scope>
    <source>
        <strain evidence="3 4">CGMCC 1.5012</strain>
    </source>
</reference>
<dbReference type="PANTHER" id="PTHR42730">
    <property type="entry name" value="2-OXOGLUTARATE SYNTHASE SUBUNIT KORC"/>
    <property type="match status" value="1"/>
</dbReference>
<dbReference type="SUPFAM" id="SSF53323">
    <property type="entry name" value="Pyruvate-ferredoxin oxidoreductase, PFOR, domain III"/>
    <property type="match status" value="1"/>
</dbReference>
<dbReference type="AlphaFoldDB" id="A0A1H0E1D1"/>
<dbReference type="PANTHER" id="PTHR42730:SF1">
    <property type="entry name" value="2-OXOGLUTARATE SYNTHASE SUBUNIT KORC"/>
    <property type="match status" value="1"/>
</dbReference>
<proteinExistence type="predicted"/>
<gene>
    <name evidence="3" type="ORF">SAMN05192585_13126</name>
</gene>
<evidence type="ECO:0000313" key="4">
    <source>
        <dbReference type="Proteomes" id="UP000199182"/>
    </source>
</evidence>
<dbReference type="Proteomes" id="UP000199182">
    <property type="component" value="Unassembled WGS sequence"/>
</dbReference>
<evidence type="ECO:0000259" key="2">
    <source>
        <dbReference type="Pfam" id="PF01558"/>
    </source>
</evidence>
<dbReference type="RefSeq" id="WP_092642024.1">
    <property type="nucleotide sequence ID" value="NZ_FNID01000031.1"/>
</dbReference>
<dbReference type="OrthoDB" id="9789125at2"/>
<dbReference type="GO" id="GO:0016903">
    <property type="term" value="F:oxidoreductase activity, acting on the aldehyde or oxo group of donors"/>
    <property type="evidence" value="ECO:0007669"/>
    <property type="project" value="InterPro"/>
</dbReference>
<evidence type="ECO:0000313" key="3">
    <source>
        <dbReference type="EMBL" id="SDN76128.1"/>
    </source>
</evidence>
<dbReference type="InterPro" id="IPR002869">
    <property type="entry name" value="Pyrv_flavodox_OxRed_cen"/>
</dbReference>
<dbReference type="Gene3D" id="3.40.920.10">
    <property type="entry name" value="Pyruvate-ferredoxin oxidoreductase, PFOR, domain III"/>
    <property type="match status" value="1"/>
</dbReference>
<dbReference type="STRING" id="258515.SAMN05192585_13126"/>
<evidence type="ECO:0000256" key="1">
    <source>
        <dbReference type="ARBA" id="ARBA00023002"/>
    </source>
</evidence>
<accession>A0A1H0E1D1</accession>
<name>A0A1H0E1D1_9FIRM</name>